<sequence length="252" mass="27591">MALRQKITNLITRKLPYKWVSSRLERPLASITFDDFPRSAWSVAGPILADYDSRGTYYAAGRFAGQTEDGIEYFRPDDLGGILAAGHEIGCHSFGHRRASGMSAAQLRDEKRENAAFFEATVGNGRVASYAYPYGDVGPRSKGVIAREYAIARGIRPGINAGRVDLAQVLSVPIEARRWRPDEIGQWIEEAKRKNGWLVFFTHDVSEQPSPFGCTPEMLVEVLEGLKRAGIASVPVKHAVAELTFGGGAGHA</sequence>
<proteinExistence type="predicted"/>
<dbReference type="PANTHER" id="PTHR34216">
    <property type="match status" value="1"/>
</dbReference>
<gene>
    <name evidence="3" type="ORF">D7S86_08520</name>
</gene>
<dbReference type="InterPro" id="IPR051398">
    <property type="entry name" value="Polysacch_Deacetylase"/>
</dbReference>
<dbReference type="OrthoDB" id="8681108at2"/>
<organism evidence="3 4">
    <name type="scientific">Pararobbsia silviterrae</name>
    <dbReference type="NCBI Taxonomy" id="1792498"/>
    <lineage>
        <taxon>Bacteria</taxon>
        <taxon>Pseudomonadati</taxon>
        <taxon>Pseudomonadota</taxon>
        <taxon>Betaproteobacteria</taxon>
        <taxon>Burkholderiales</taxon>
        <taxon>Burkholderiaceae</taxon>
        <taxon>Pararobbsia</taxon>
    </lineage>
</organism>
<dbReference type="SUPFAM" id="SSF88713">
    <property type="entry name" value="Glycoside hydrolase/deacetylase"/>
    <property type="match status" value="1"/>
</dbReference>
<name>A0A494Y7Y9_9BURK</name>
<dbReference type="AlphaFoldDB" id="A0A494Y7Y9"/>
<comment type="caution">
    <text evidence="3">The sequence shown here is derived from an EMBL/GenBank/DDBJ whole genome shotgun (WGS) entry which is preliminary data.</text>
</comment>
<reference evidence="3 4" key="1">
    <citation type="submission" date="2018-10" db="EMBL/GenBank/DDBJ databases">
        <title>Robbsia sp. DHC34, isolated from soil.</title>
        <authorList>
            <person name="Gao Z.-H."/>
            <person name="Qiu L.-H."/>
        </authorList>
    </citation>
    <scope>NUCLEOTIDE SEQUENCE [LARGE SCALE GENOMIC DNA]</scope>
    <source>
        <strain evidence="3 4">DHC34</strain>
    </source>
</reference>
<dbReference type="PANTHER" id="PTHR34216:SF11">
    <property type="entry name" value="CHITOOLIGOSACCHARIDE DEACETYLASE"/>
    <property type="match status" value="1"/>
</dbReference>
<dbReference type="InterPro" id="IPR002509">
    <property type="entry name" value="NODB_dom"/>
</dbReference>
<dbReference type="Proteomes" id="UP000270342">
    <property type="component" value="Unassembled WGS sequence"/>
</dbReference>
<protein>
    <recommendedName>
        <fullName evidence="2">NodB homology domain-containing protein</fullName>
    </recommendedName>
</protein>
<evidence type="ECO:0000256" key="1">
    <source>
        <dbReference type="ARBA" id="ARBA00022729"/>
    </source>
</evidence>
<dbReference type="InterPro" id="IPR011330">
    <property type="entry name" value="Glyco_hydro/deAcase_b/a-brl"/>
</dbReference>
<keyword evidence="1" id="KW-0732">Signal</keyword>
<dbReference type="RefSeq" id="WP_121085400.1">
    <property type="nucleotide sequence ID" value="NZ_RBZU01000003.1"/>
</dbReference>
<evidence type="ECO:0000259" key="2">
    <source>
        <dbReference type="PROSITE" id="PS51677"/>
    </source>
</evidence>
<accession>A0A494Y7Y9</accession>
<dbReference type="PROSITE" id="PS51677">
    <property type="entry name" value="NODB"/>
    <property type="match status" value="1"/>
</dbReference>
<dbReference type="GO" id="GO:0005975">
    <property type="term" value="P:carbohydrate metabolic process"/>
    <property type="evidence" value="ECO:0007669"/>
    <property type="project" value="InterPro"/>
</dbReference>
<dbReference type="Pfam" id="PF01522">
    <property type="entry name" value="Polysacc_deac_1"/>
    <property type="match status" value="1"/>
</dbReference>
<dbReference type="Gene3D" id="3.20.20.370">
    <property type="entry name" value="Glycoside hydrolase/deacetylase"/>
    <property type="match status" value="1"/>
</dbReference>
<keyword evidence="4" id="KW-1185">Reference proteome</keyword>
<dbReference type="CDD" id="cd10967">
    <property type="entry name" value="CE4_GLA_like_6s"/>
    <property type="match status" value="1"/>
</dbReference>
<evidence type="ECO:0000313" key="4">
    <source>
        <dbReference type="Proteomes" id="UP000270342"/>
    </source>
</evidence>
<evidence type="ECO:0000313" key="3">
    <source>
        <dbReference type="EMBL" id="RKP56426.1"/>
    </source>
</evidence>
<feature type="domain" description="NodB homology" evidence="2">
    <location>
        <begin position="27"/>
        <end position="252"/>
    </location>
</feature>
<dbReference type="EMBL" id="RBZU01000003">
    <property type="protein sequence ID" value="RKP56426.1"/>
    <property type="molecule type" value="Genomic_DNA"/>
</dbReference>
<dbReference type="GO" id="GO:0016810">
    <property type="term" value="F:hydrolase activity, acting on carbon-nitrogen (but not peptide) bonds"/>
    <property type="evidence" value="ECO:0007669"/>
    <property type="project" value="InterPro"/>
</dbReference>